<name>A0A165J3C6_EXIGL</name>
<accession>A0A165J3C6</accession>
<evidence type="ECO:0000256" key="1">
    <source>
        <dbReference type="SAM" id="MobiDB-lite"/>
    </source>
</evidence>
<dbReference type="InParanoid" id="A0A165J3C6"/>
<dbReference type="AlphaFoldDB" id="A0A165J3C6"/>
<keyword evidence="3" id="KW-1185">Reference proteome</keyword>
<reference evidence="2 3" key="1">
    <citation type="journal article" date="2016" name="Mol. Biol. Evol.">
        <title>Comparative Genomics of Early-Diverging Mushroom-Forming Fungi Provides Insights into the Origins of Lignocellulose Decay Capabilities.</title>
        <authorList>
            <person name="Nagy L.G."/>
            <person name="Riley R."/>
            <person name="Tritt A."/>
            <person name="Adam C."/>
            <person name="Daum C."/>
            <person name="Floudas D."/>
            <person name="Sun H."/>
            <person name="Yadav J.S."/>
            <person name="Pangilinan J."/>
            <person name="Larsson K.H."/>
            <person name="Matsuura K."/>
            <person name="Barry K."/>
            <person name="Labutti K."/>
            <person name="Kuo R."/>
            <person name="Ohm R.A."/>
            <person name="Bhattacharya S.S."/>
            <person name="Shirouzu T."/>
            <person name="Yoshinaga Y."/>
            <person name="Martin F.M."/>
            <person name="Grigoriev I.V."/>
            <person name="Hibbett D.S."/>
        </authorList>
    </citation>
    <scope>NUCLEOTIDE SEQUENCE [LARGE SCALE GENOMIC DNA]</scope>
    <source>
        <strain evidence="2 3">HHB12029</strain>
    </source>
</reference>
<dbReference type="Proteomes" id="UP000077266">
    <property type="component" value="Unassembled WGS sequence"/>
</dbReference>
<gene>
    <name evidence="2" type="ORF">EXIGLDRAFT_737165</name>
</gene>
<sequence>MTESISFPALAARARSISRSSDRRDGHRLVGSAIVEPHCSRTRRRINCGHRALFPANDDAVADTELKVHGGGGSRIARETNAEQHTQLPLRLK</sequence>
<evidence type="ECO:0000313" key="2">
    <source>
        <dbReference type="EMBL" id="KZV94273.1"/>
    </source>
</evidence>
<organism evidence="2 3">
    <name type="scientific">Exidia glandulosa HHB12029</name>
    <dbReference type="NCBI Taxonomy" id="1314781"/>
    <lineage>
        <taxon>Eukaryota</taxon>
        <taxon>Fungi</taxon>
        <taxon>Dikarya</taxon>
        <taxon>Basidiomycota</taxon>
        <taxon>Agaricomycotina</taxon>
        <taxon>Agaricomycetes</taxon>
        <taxon>Auriculariales</taxon>
        <taxon>Exidiaceae</taxon>
        <taxon>Exidia</taxon>
    </lineage>
</organism>
<proteinExistence type="predicted"/>
<evidence type="ECO:0000313" key="3">
    <source>
        <dbReference type="Proteomes" id="UP000077266"/>
    </source>
</evidence>
<dbReference type="EMBL" id="KV425975">
    <property type="protein sequence ID" value="KZV94273.1"/>
    <property type="molecule type" value="Genomic_DNA"/>
</dbReference>
<feature type="region of interest" description="Disordered" evidence="1">
    <location>
        <begin position="71"/>
        <end position="93"/>
    </location>
</feature>
<protein>
    <submittedName>
        <fullName evidence="2">Uncharacterized protein</fullName>
    </submittedName>
</protein>